<dbReference type="InterPro" id="IPR036396">
    <property type="entry name" value="Cyt_P450_sf"/>
</dbReference>
<evidence type="ECO:0000256" key="4">
    <source>
        <dbReference type="ARBA" id="ARBA00023002"/>
    </source>
</evidence>
<dbReference type="InterPro" id="IPR050121">
    <property type="entry name" value="Cytochrome_P450_monoxygenase"/>
</dbReference>
<comment type="similarity">
    <text evidence="2">Belongs to the cytochrome P450 family.</text>
</comment>
<keyword evidence="8" id="KW-1133">Transmembrane helix</keyword>
<proteinExistence type="inferred from homology"/>
<dbReference type="EMBL" id="ML976741">
    <property type="protein sequence ID" value="KAF1966783.1"/>
    <property type="molecule type" value="Genomic_DNA"/>
</dbReference>
<dbReference type="PRINTS" id="PR00463">
    <property type="entry name" value="EP450I"/>
</dbReference>
<keyword evidence="7" id="KW-0349">Heme</keyword>
<gene>
    <name evidence="9" type="ORF">BU23DRAFT_517443</name>
</gene>
<evidence type="ECO:0000256" key="7">
    <source>
        <dbReference type="PIRSR" id="PIRSR602401-1"/>
    </source>
</evidence>
<dbReference type="PANTHER" id="PTHR24305:SF187">
    <property type="entry name" value="P450, PUTATIVE (EUROFUNG)-RELATED"/>
    <property type="match status" value="1"/>
</dbReference>
<keyword evidence="3 7" id="KW-0479">Metal-binding</keyword>
<keyword evidence="5 7" id="KW-0408">Iron</keyword>
<dbReference type="GO" id="GO:0016705">
    <property type="term" value="F:oxidoreductase activity, acting on paired donors, with incorporation or reduction of molecular oxygen"/>
    <property type="evidence" value="ECO:0007669"/>
    <property type="project" value="InterPro"/>
</dbReference>
<keyword evidence="10" id="KW-1185">Reference proteome</keyword>
<name>A0A6A5UNI6_9PLEO</name>
<keyword evidence="8" id="KW-0812">Transmembrane</keyword>
<evidence type="ECO:0000256" key="3">
    <source>
        <dbReference type="ARBA" id="ARBA00022723"/>
    </source>
</evidence>
<dbReference type="GO" id="GO:0004497">
    <property type="term" value="F:monooxygenase activity"/>
    <property type="evidence" value="ECO:0007669"/>
    <property type="project" value="UniProtKB-KW"/>
</dbReference>
<evidence type="ECO:0000256" key="2">
    <source>
        <dbReference type="ARBA" id="ARBA00010617"/>
    </source>
</evidence>
<evidence type="ECO:0000313" key="10">
    <source>
        <dbReference type="Proteomes" id="UP000800036"/>
    </source>
</evidence>
<dbReference type="SUPFAM" id="SSF48264">
    <property type="entry name" value="Cytochrome P450"/>
    <property type="match status" value="1"/>
</dbReference>
<dbReference type="CDD" id="cd11061">
    <property type="entry name" value="CYP67-like"/>
    <property type="match status" value="1"/>
</dbReference>
<organism evidence="9 10">
    <name type="scientific">Bimuria novae-zelandiae CBS 107.79</name>
    <dbReference type="NCBI Taxonomy" id="1447943"/>
    <lineage>
        <taxon>Eukaryota</taxon>
        <taxon>Fungi</taxon>
        <taxon>Dikarya</taxon>
        <taxon>Ascomycota</taxon>
        <taxon>Pezizomycotina</taxon>
        <taxon>Dothideomycetes</taxon>
        <taxon>Pleosporomycetidae</taxon>
        <taxon>Pleosporales</taxon>
        <taxon>Massarineae</taxon>
        <taxon>Didymosphaeriaceae</taxon>
        <taxon>Bimuria</taxon>
    </lineage>
</organism>
<feature type="transmembrane region" description="Helical" evidence="8">
    <location>
        <begin position="63"/>
        <end position="84"/>
    </location>
</feature>
<evidence type="ECO:0000313" key="9">
    <source>
        <dbReference type="EMBL" id="KAF1966783.1"/>
    </source>
</evidence>
<dbReference type="GO" id="GO:0020037">
    <property type="term" value="F:heme binding"/>
    <property type="evidence" value="ECO:0007669"/>
    <property type="project" value="InterPro"/>
</dbReference>
<dbReference type="AlphaFoldDB" id="A0A6A5UNI6"/>
<sequence length="553" mass="62026">MADLLRSKSAAAVFGLLTHFIVNSGEWEHLAHLVPPGGSLLFGTLVAFEYVADSRVGSLIQALHIVGTAAAVYLATLTASIIIYRTYFHRLRKFPGPFGARISKLHTISSILPDCQLYNVIESWHKFYNSDIIRTGPRELSIVNADAIPLLHGPMSKCRKPSWYSSSYHVEGASLQTTRNRQEHKERRKAWDRAFSAKALRDYEPRLNRHTRALIDKLKDCANQPAVRISSWIGYFAFDVMGDIGYNRGFGMLEKGREDEIIALLHKSMAPLSLVAHIPWIIGMMLRTSFGARDLLKFIGFVQDVLIERKKISPAEPDVFSHLLDEKSEDIPMHLNADSRLMIVAGSDTTHATLTWLLWELCNNKDAQVKLRKTIDEIAPNKPFLEIDDLSNCPLLDGAINEALRLHPAVPSGVTRETPASGIALPDGTYIPGETIVWVPTHTIQRDERYFPSPLKFMPERWTDEAPEYINDKRAFITFSTGPYNCVGQKLAMMEMRGVVANLLRSFEIEFAGDMGEAVVKKSRDAFTLSVGALDVKLTIESRGSTQQCMDMQ</sequence>
<dbReference type="Pfam" id="PF00067">
    <property type="entry name" value="p450"/>
    <property type="match status" value="1"/>
</dbReference>
<evidence type="ECO:0000256" key="1">
    <source>
        <dbReference type="ARBA" id="ARBA00001971"/>
    </source>
</evidence>
<keyword evidence="8" id="KW-0472">Membrane</keyword>
<comment type="cofactor">
    <cofactor evidence="1 7">
        <name>heme</name>
        <dbReference type="ChEBI" id="CHEBI:30413"/>
    </cofactor>
</comment>
<dbReference type="Proteomes" id="UP000800036">
    <property type="component" value="Unassembled WGS sequence"/>
</dbReference>
<reference evidence="9" key="1">
    <citation type="journal article" date="2020" name="Stud. Mycol.">
        <title>101 Dothideomycetes genomes: a test case for predicting lifestyles and emergence of pathogens.</title>
        <authorList>
            <person name="Haridas S."/>
            <person name="Albert R."/>
            <person name="Binder M."/>
            <person name="Bloem J."/>
            <person name="Labutti K."/>
            <person name="Salamov A."/>
            <person name="Andreopoulos B."/>
            <person name="Baker S."/>
            <person name="Barry K."/>
            <person name="Bills G."/>
            <person name="Bluhm B."/>
            <person name="Cannon C."/>
            <person name="Castanera R."/>
            <person name="Culley D."/>
            <person name="Daum C."/>
            <person name="Ezra D."/>
            <person name="Gonzalez J."/>
            <person name="Henrissat B."/>
            <person name="Kuo A."/>
            <person name="Liang C."/>
            <person name="Lipzen A."/>
            <person name="Lutzoni F."/>
            <person name="Magnuson J."/>
            <person name="Mondo S."/>
            <person name="Nolan M."/>
            <person name="Ohm R."/>
            <person name="Pangilinan J."/>
            <person name="Park H.-J."/>
            <person name="Ramirez L."/>
            <person name="Alfaro M."/>
            <person name="Sun H."/>
            <person name="Tritt A."/>
            <person name="Yoshinaga Y."/>
            <person name="Zwiers L.-H."/>
            <person name="Turgeon B."/>
            <person name="Goodwin S."/>
            <person name="Spatafora J."/>
            <person name="Crous P."/>
            <person name="Grigoriev I."/>
        </authorList>
    </citation>
    <scope>NUCLEOTIDE SEQUENCE</scope>
    <source>
        <strain evidence="9">CBS 107.79</strain>
    </source>
</reference>
<protein>
    <submittedName>
        <fullName evidence="9">Cytochrome P450</fullName>
    </submittedName>
</protein>
<feature type="binding site" description="axial binding residue" evidence="7">
    <location>
        <position position="486"/>
    </location>
    <ligand>
        <name>heme</name>
        <dbReference type="ChEBI" id="CHEBI:30413"/>
    </ligand>
    <ligandPart>
        <name>Fe</name>
        <dbReference type="ChEBI" id="CHEBI:18248"/>
    </ligandPart>
</feature>
<evidence type="ECO:0000256" key="8">
    <source>
        <dbReference type="SAM" id="Phobius"/>
    </source>
</evidence>
<evidence type="ECO:0000256" key="6">
    <source>
        <dbReference type="ARBA" id="ARBA00023033"/>
    </source>
</evidence>
<dbReference type="OrthoDB" id="6692864at2759"/>
<keyword evidence="6" id="KW-0503">Monooxygenase</keyword>
<dbReference type="InterPro" id="IPR001128">
    <property type="entry name" value="Cyt_P450"/>
</dbReference>
<dbReference type="PANTHER" id="PTHR24305">
    <property type="entry name" value="CYTOCHROME P450"/>
    <property type="match status" value="1"/>
</dbReference>
<dbReference type="Gene3D" id="1.10.630.10">
    <property type="entry name" value="Cytochrome P450"/>
    <property type="match status" value="1"/>
</dbReference>
<evidence type="ECO:0000256" key="5">
    <source>
        <dbReference type="ARBA" id="ARBA00023004"/>
    </source>
</evidence>
<keyword evidence="4" id="KW-0560">Oxidoreductase</keyword>
<dbReference type="GO" id="GO:0005506">
    <property type="term" value="F:iron ion binding"/>
    <property type="evidence" value="ECO:0007669"/>
    <property type="project" value="InterPro"/>
</dbReference>
<accession>A0A6A5UNI6</accession>
<dbReference type="InterPro" id="IPR002401">
    <property type="entry name" value="Cyt_P450_E_grp-I"/>
</dbReference>
<dbReference type="PRINTS" id="PR00385">
    <property type="entry name" value="P450"/>
</dbReference>